<dbReference type="Proteomes" id="UP000808914">
    <property type="component" value="Unassembled WGS sequence"/>
</dbReference>
<accession>A0ABS2PYE7</accession>
<feature type="transmembrane region" description="Helical" evidence="1">
    <location>
        <begin position="20"/>
        <end position="44"/>
    </location>
</feature>
<comment type="caution">
    <text evidence="2">The sequence shown here is derived from an EMBL/GenBank/DDBJ whole genome shotgun (WGS) entry which is preliminary data.</text>
</comment>
<name>A0ABS2PYE7_9BACL</name>
<gene>
    <name evidence="2" type="ORF">JOD45_000788</name>
</gene>
<evidence type="ECO:0000313" key="3">
    <source>
        <dbReference type="Proteomes" id="UP000808914"/>
    </source>
</evidence>
<keyword evidence="1" id="KW-0472">Membrane</keyword>
<evidence type="ECO:0000256" key="1">
    <source>
        <dbReference type="SAM" id="Phobius"/>
    </source>
</evidence>
<evidence type="ECO:0000313" key="2">
    <source>
        <dbReference type="EMBL" id="MBM7644595.1"/>
    </source>
</evidence>
<protein>
    <submittedName>
        <fullName evidence="2">Uncharacterized protein</fullName>
    </submittedName>
</protein>
<sequence length="53" mass="6274">MTSFPFNITICPDNYHNLFQIINAIFSLFVILIIVTYHDLVYIFSLKIIFYPS</sequence>
<dbReference type="EMBL" id="JAFBER010000003">
    <property type="protein sequence ID" value="MBM7644595.1"/>
    <property type="molecule type" value="Genomic_DNA"/>
</dbReference>
<keyword evidence="1" id="KW-1133">Transmembrane helix</keyword>
<proteinExistence type="predicted"/>
<keyword evidence="3" id="KW-1185">Reference proteome</keyword>
<keyword evidence="1" id="KW-0812">Transmembrane</keyword>
<organism evidence="2 3">
    <name type="scientific">Scopulibacillus daqui</name>
    <dbReference type="NCBI Taxonomy" id="1469162"/>
    <lineage>
        <taxon>Bacteria</taxon>
        <taxon>Bacillati</taxon>
        <taxon>Bacillota</taxon>
        <taxon>Bacilli</taxon>
        <taxon>Bacillales</taxon>
        <taxon>Sporolactobacillaceae</taxon>
        <taxon>Scopulibacillus</taxon>
    </lineage>
</organism>
<reference evidence="2 3" key="1">
    <citation type="submission" date="2021-01" db="EMBL/GenBank/DDBJ databases">
        <title>Genomic Encyclopedia of Type Strains, Phase IV (KMG-IV): sequencing the most valuable type-strain genomes for metagenomic binning, comparative biology and taxonomic classification.</title>
        <authorList>
            <person name="Goeker M."/>
        </authorList>
    </citation>
    <scope>NUCLEOTIDE SEQUENCE [LARGE SCALE GENOMIC DNA]</scope>
    <source>
        <strain evidence="2 3">DSM 28236</strain>
    </source>
</reference>